<evidence type="ECO:0000256" key="9">
    <source>
        <dbReference type="SAM" id="Phobius"/>
    </source>
</evidence>
<dbReference type="InterPro" id="IPR036737">
    <property type="entry name" value="OmpA-like_sf"/>
</dbReference>
<feature type="domain" description="OmpA-like" evidence="10">
    <location>
        <begin position="155"/>
        <end position="275"/>
    </location>
</feature>
<evidence type="ECO:0000313" key="11">
    <source>
        <dbReference type="EMBL" id="CAG9179617.1"/>
    </source>
</evidence>
<comment type="similarity">
    <text evidence="2">Belongs to the MotB family.</text>
</comment>
<proteinExistence type="inferred from homology"/>
<accession>A0ABM8XHG4</accession>
<evidence type="ECO:0000256" key="6">
    <source>
        <dbReference type="ARBA" id="ARBA00023136"/>
    </source>
</evidence>
<evidence type="ECO:0000256" key="2">
    <source>
        <dbReference type="ARBA" id="ARBA00008914"/>
    </source>
</evidence>
<dbReference type="Gene3D" id="3.30.1330.60">
    <property type="entry name" value="OmpA-like domain"/>
    <property type="match status" value="1"/>
</dbReference>
<name>A0ABM8XHG4_9BURK</name>
<evidence type="ECO:0000256" key="7">
    <source>
        <dbReference type="PROSITE-ProRule" id="PRU00473"/>
    </source>
</evidence>
<evidence type="ECO:0000259" key="10">
    <source>
        <dbReference type="PROSITE" id="PS51123"/>
    </source>
</evidence>
<feature type="transmembrane region" description="Helical" evidence="9">
    <location>
        <begin position="30"/>
        <end position="49"/>
    </location>
</feature>
<keyword evidence="6 7" id="KW-0472">Membrane</keyword>
<evidence type="ECO:0000313" key="12">
    <source>
        <dbReference type="Proteomes" id="UP000721236"/>
    </source>
</evidence>
<keyword evidence="5 9" id="KW-1133">Transmembrane helix</keyword>
<evidence type="ECO:0000256" key="3">
    <source>
        <dbReference type="ARBA" id="ARBA00022475"/>
    </source>
</evidence>
<keyword evidence="12" id="KW-1185">Reference proteome</keyword>
<dbReference type="Proteomes" id="UP000721236">
    <property type="component" value="Unassembled WGS sequence"/>
</dbReference>
<dbReference type="NCBIfam" id="NF006548">
    <property type="entry name" value="PRK09041.1"/>
    <property type="match status" value="1"/>
</dbReference>
<dbReference type="EMBL" id="CAJZAH010000004">
    <property type="protein sequence ID" value="CAG9179617.1"/>
    <property type="molecule type" value="Genomic_DNA"/>
</dbReference>
<dbReference type="InterPro" id="IPR050330">
    <property type="entry name" value="Bact_OuterMem_StrucFunc"/>
</dbReference>
<evidence type="ECO:0000256" key="1">
    <source>
        <dbReference type="ARBA" id="ARBA00004162"/>
    </source>
</evidence>
<dbReference type="InterPro" id="IPR006665">
    <property type="entry name" value="OmpA-like"/>
</dbReference>
<gene>
    <name evidence="11" type="primary">motB</name>
    <name evidence="11" type="ORF">LMG21510_03842</name>
</gene>
<feature type="compositionally biased region" description="Pro residues" evidence="8">
    <location>
        <begin position="312"/>
        <end position="335"/>
    </location>
</feature>
<sequence>MAGQSDNARPIIVRRAAAHSKPHGNHSWKIAYADFMTAMMAFFLVLWLLRASTPQDLVQVAEYFRTPLKVAIAGGDKSSLSSSVIPGGGLDPARKDAEVWRARDDNPEAAQKRRDQQEGERLRALKHRLEQVIENNPVMRQFRPQLLLDITSEGLRIQILDTKNRPMFRTGSAAVEPYMRTILREIGPVLNEMPNKVSLSGHTDSATYSNGEKTYSNWELSADRANASRQELIAGGMNEGKVLRVLGLAATMPLDKKDALAPVNRRISIVVLNQRAQAKFEAENASAADVAVEAKAGSAARDMESGLAGATPPAPPAPPVPAAPTPPSALGPGRP</sequence>
<dbReference type="RefSeq" id="WP_222207213.1">
    <property type="nucleotide sequence ID" value="NZ_CAJZAH010000004.1"/>
</dbReference>
<organism evidence="11 12">
    <name type="scientific">Cupriavidus respiraculi</name>
    <dbReference type="NCBI Taxonomy" id="195930"/>
    <lineage>
        <taxon>Bacteria</taxon>
        <taxon>Pseudomonadati</taxon>
        <taxon>Pseudomonadota</taxon>
        <taxon>Betaproteobacteria</taxon>
        <taxon>Burkholderiales</taxon>
        <taxon>Burkholderiaceae</taxon>
        <taxon>Cupriavidus</taxon>
    </lineage>
</organism>
<dbReference type="InterPro" id="IPR025713">
    <property type="entry name" value="MotB-like_N_dom"/>
</dbReference>
<dbReference type="PANTHER" id="PTHR30329:SF18">
    <property type="entry name" value="MOTILITY PROTEIN B"/>
    <property type="match status" value="1"/>
</dbReference>
<keyword evidence="3" id="KW-1003">Cell membrane</keyword>
<dbReference type="Pfam" id="PF13677">
    <property type="entry name" value="MotB_plug"/>
    <property type="match status" value="1"/>
</dbReference>
<reference evidence="11 12" key="1">
    <citation type="submission" date="2021-08" db="EMBL/GenBank/DDBJ databases">
        <authorList>
            <person name="Peeters C."/>
        </authorList>
    </citation>
    <scope>NUCLEOTIDE SEQUENCE [LARGE SCALE GENOMIC DNA]</scope>
    <source>
        <strain evidence="11 12">LMG 21510</strain>
    </source>
</reference>
<dbReference type="CDD" id="cd07185">
    <property type="entry name" value="OmpA_C-like"/>
    <property type="match status" value="1"/>
</dbReference>
<keyword evidence="4 9" id="KW-0812">Transmembrane</keyword>
<evidence type="ECO:0000256" key="8">
    <source>
        <dbReference type="SAM" id="MobiDB-lite"/>
    </source>
</evidence>
<dbReference type="Pfam" id="PF00691">
    <property type="entry name" value="OmpA"/>
    <property type="match status" value="1"/>
</dbReference>
<dbReference type="PANTHER" id="PTHR30329">
    <property type="entry name" value="STATOR ELEMENT OF FLAGELLAR MOTOR COMPLEX"/>
    <property type="match status" value="1"/>
</dbReference>
<comment type="subcellular location">
    <subcellularLocation>
        <location evidence="1">Cell membrane</location>
        <topology evidence="1">Single-pass membrane protein</topology>
    </subcellularLocation>
</comment>
<protein>
    <submittedName>
        <fullName evidence="11">Motility protein B</fullName>
    </submittedName>
</protein>
<dbReference type="PROSITE" id="PS51123">
    <property type="entry name" value="OMPA_2"/>
    <property type="match status" value="1"/>
</dbReference>
<feature type="region of interest" description="Disordered" evidence="8">
    <location>
        <begin position="295"/>
        <end position="335"/>
    </location>
</feature>
<evidence type="ECO:0000256" key="4">
    <source>
        <dbReference type="ARBA" id="ARBA00022692"/>
    </source>
</evidence>
<evidence type="ECO:0000256" key="5">
    <source>
        <dbReference type="ARBA" id="ARBA00022989"/>
    </source>
</evidence>
<comment type="caution">
    <text evidence="11">The sequence shown here is derived from an EMBL/GenBank/DDBJ whole genome shotgun (WGS) entry which is preliminary data.</text>
</comment>
<dbReference type="SUPFAM" id="SSF103088">
    <property type="entry name" value="OmpA-like"/>
    <property type="match status" value="1"/>
</dbReference>